<evidence type="ECO:0000256" key="3">
    <source>
        <dbReference type="ARBA" id="ARBA00019906"/>
    </source>
</evidence>
<dbReference type="Proteomes" id="UP000007464">
    <property type="component" value="Chromosome"/>
</dbReference>
<feature type="transmembrane region" description="Helical" evidence="10">
    <location>
        <begin position="149"/>
        <end position="166"/>
    </location>
</feature>
<keyword evidence="6 10" id="KW-0472">Membrane</keyword>
<dbReference type="Pfam" id="PF00361">
    <property type="entry name" value="Proton_antipo_M"/>
    <property type="match status" value="1"/>
</dbReference>
<dbReference type="GO" id="GO:0008137">
    <property type="term" value="F:NADH dehydrogenase (ubiquinone) activity"/>
    <property type="evidence" value="ECO:0007669"/>
    <property type="project" value="InterPro"/>
</dbReference>
<feature type="transmembrane region" description="Helical" evidence="10">
    <location>
        <begin position="351"/>
        <end position="373"/>
    </location>
</feature>
<evidence type="ECO:0000313" key="12">
    <source>
        <dbReference type="EMBL" id="ADV33869.1"/>
    </source>
</evidence>
<feature type="transmembrane region" description="Helical" evidence="10">
    <location>
        <begin position="126"/>
        <end position="143"/>
    </location>
</feature>
<comment type="subcellular location">
    <subcellularLocation>
        <location evidence="1">Endomembrane system</location>
        <topology evidence="1">Multi-pass membrane protein</topology>
    </subcellularLocation>
    <subcellularLocation>
        <location evidence="9">Membrane</location>
        <topology evidence="9">Multi-pass membrane protein</topology>
    </subcellularLocation>
</comment>
<dbReference type="InterPro" id="IPR001750">
    <property type="entry name" value="ND/Mrp_TM"/>
</dbReference>
<dbReference type="GO" id="GO:0012505">
    <property type="term" value="C:endomembrane system"/>
    <property type="evidence" value="ECO:0007669"/>
    <property type="project" value="UniProtKB-SubCell"/>
</dbReference>
<evidence type="ECO:0000256" key="1">
    <source>
        <dbReference type="ARBA" id="ARBA00004127"/>
    </source>
</evidence>
<dbReference type="PRINTS" id="PR01437">
    <property type="entry name" value="NUOXDRDTASE4"/>
</dbReference>
<dbReference type="GO" id="GO:0015990">
    <property type="term" value="P:electron transport coupled proton transport"/>
    <property type="evidence" value="ECO:0007669"/>
    <property type="project" value="TreeGrafter"/>
</dbReference>
<evidence type="ECO:0000256" key="6">
    <source>
        <dbReference type="ARBA" id="ARBA00023136"/>
    </source>
</evidence>
<dbReference type="PANTHER" id="PTHR43507:SF1">
    <property type="entry name" value="NADH-UBIQUINONE OXIDOREDUCTASE CHAIN 4"/>
    <property type="match status" value="1"/>
</dbReference>
<dbReference type="KEGG" id="bva:BVAF_483"/>
<proteinExistence type="inferred from homology"/>
<dbReference type="GO" id="GO:0048039">
    <property type="term" value="F:ubiquinone binding"/>
    <property type="evidence" value="ECO:0007669"/>
    <property type="project" value="TreeGrafter"/>
</dbReference>
<comment type="similarity">
    <text evidence="2">Belongs to the complex I subunit 4 family.</text>
</comment>
<evidence type="ECO:0000256" key="9">
    <source>
        <dbReference type="RuleBase" id="RU000320"/>
    </source>
</evidence>
<evidence type="ECO:0000256" key="7">
    <source>
        <dbReference type="ARBA" id="ARBA00031584"/>
    </source>
</evidence>
<evidence type="ECO:0000256" key="4">
    <source>
        <dbReference type="ARBA" id="ARBA00022692"/>
    </source>
</evidence>
<feature type="transmembrane region" description="Helical" evidence="10">
    <location>
        <begin position="327"/>
        <end position="345"/>
    </location>
</feature>
<dbReference type="HOGENOM" id="CLU_007100_4_4_6"/>
<dbReference type="GO" id="GO:0042773">
    <property type="term" value="P:ATP synthesis coupled electron transport"/>
    <property type="evidence" value="ECO:0007669"/>
    <property type="project" value="InterPro"/>
</dbReference>
<feature type="transmembrane region" description="Helical" evidence="10">
    <location>
        <begin position="394"/>
        <end position="413"/>
    </location>
</feature>
<dbReference type="OrthoDB" id="9768329at2"/>
<dbReference type="STRING" id="859654.BVAF_483"/>
<accession>E8Q745</accession>
<evidence type="ECO:0000256" key="5">
    <source>
        <dbReference type="ARBA" id="ARBA00022989"/>
    </source>
</evidence>
<keyword evidence="4 9" id="KW-0812">Transmembrane</keyword>
<feature type="transmembrane region" description="Helical" evidence="10">
    <location>
        <begin position="433"/>
        <end position="458"/>
    </location>
</feature>
<feature type="transmembrane region" description="Helical" evidence="10">
    <location>
        <begin position="27"/>
        <end position="49"/>
    </location>
</feature>
<dbReference type="InterPro" id="IPR010227">
    <property type="entry name" value="NADH_Q_OxRdtase_chainM/4"/>
</dbReference>
<dbReference type="NCBIfam" id="TIGR01972">
    <property type="entry name" value="NDH_I_M"/>
    <property type="match status" value="1"/>
</dbReference>
<dbReference type="AlphaFoldDB" id="E8Q745"/>
<evidence type="ECO:0000256" key="10">
    <source>
        <dbReference type="SAM" id="Phobius"/>
    </source>
</evidence>
<feature type="transmembrane region" description="Helical" evidence="10">
    <location>
        <begin position="478"/>
        <end position="497"/>
    </location>
</feature>
<feature type="transmembrane region" description="Helical" evidence="10">
    <location>
        <begin position="228"/>
        <end position="246"/>
    </location>
</feature>
<feature type="transmembrane region" description="Helical" evidence="10">
    <location>
        <begin position="187"/>
        <end position="208"/>
    </location>
</feature>
<reference evidence="12 13" key="1">
    <citation type="journal article" date="2010" name="BMC Genomics">
        <title>Unprecedented loss of ammonia assimilation capability in a urease-encoding bacterial mutualist.</title>
        <authorList>
            <person name="Williams L.E."/>
            <person name="Wernegreen J.J."/>
        </authorList>
    </citation>
    <scope>NUCLEOTIDE SEQUENCE [LARGE SCALE GENOMIC DNA]</scope>
    <source>
        <strain evidence="12 13">BVAF</strain>
    </source>
</reference>
<evidence type="ECO:0000256" key="8">
    <source>
        <dbReference type="ARBA" id="ARBA00032798"/>
    </source>
</evidence>
<organism evidence="12 13">
    <name type="scientific">Blochmanniella vafra (strain BVAF)</name>
    <dbReference type="NCBI Taxonomy" id="859654"/>
    <lineage>
        <taxon>Bacteria</taxon>
        <taxon>Pseudomonadati</taxon>
        <taxon>Pseudomonadota</taxon>
        <taxon>Gammaproteobacteria</taxon>
        <taxon>Enterobacterales</taxon>
        <taxon>Enterobacteriaceae</taxon>
        <taxon>ant endosymbionts</taxon>
        <taxon>Candidatus Blochmanniella</taxon>
    </lineage>
</organism>
<sequence length="518" mass="58864">MLLLTIVLIPFIFGLLSWQLEQISVFAPRWVALLGVSIVLLISSILWLCQIECFNLLFSKFVIMNQPTSLWQLEYIADWIPRFGINFHLALDGLSLLMLMLSGILGFVAVLGAWNSNVDCHQRSQGLFYLNLLCLLGSGIGAVLSIDMFLFFFFWEITLIPMYFLISEWGYIEFKSKNLRVISATKFFIYAQFSGLCMLVSIVIISYFNYQMNGFWSFDYDTLLQVKLPRNIEYCFMLGFFLSFAIKMPIVPFHSWLPEVHSFSPIMGSVDLVGILLKTSIYGFFRFVLPFCPCAAQDFSLVAMLLGLLNICYGSWMACAQTDIKKIIAYANISHMGLILIAIYSNNHLSYQGAIIHMISCSVSAAGMFMISGQLYERFNTRNITEIGGLWNNINFIPVFSLCFVVAMLGIPGTGNFVGEAIILFGIFQTAPFIAIIAALVSILFSSIYSLILMQKVYYGFPSKIRGFSVNIGFREKLISIVLLMCIFLIGLFPQFILDTSYKTTQYIYMRLQKYDRT</sequence>
<feature type="domain" description="NADH:quinone oxidoreductase/Mrp antiporter transmembrane" evidence="11">
    <location>
        <begin position="146"/>
        <end position="445"/>
    </location>
</feature>
<evidence type="ECO:0000313" key="13">
    <source>
        <dbReference type="Proteomes" id="UP000007464"/>
    </source>
</evidence>
<keyword evidence="13" id="KW-1185">Reference proteome</keyword>
<dbReference type="PANTHER" id="PTHR43507">
    <property type="entry name" value="NADH-UBIQUINONE OXIDOREDUCTASE CHAIN 4"/>
    <property type="match status" value="1"/>
</dbReference>
<dbReference type="GO" id="GO:0016020">
    <property type="term" value="C:membrane"/>
    <property type="evidence" value="ECO:0007669"/>
    <property type="project" value="UniProtKB-SubCell"/>
</dbReference>
<evidence type="ECO:0000256" key="2">
    <source>
        <dbReference type="ARBA" id="ARBA00009025"/>
    </source>
</evidence>
<feature type="transmembrane region" description="Helical" evidence="10">
    <location>
        <begin position="93"/>
        <end position="114"/>
    </location>
</feature>
<dbReference type="EMBL" id="CP002189">
    <property type="protein sequence ID" value="ADV33869.1"/>
    <property type="molecule type" value="Genomic_DNA"/>
</dbReference>
<keyword evidence="5 10" id="KW-1133">Transmembrane helix</keyword>
<feature type="transmembrane region" description="Helical" evidence="10">
    <location>
        <begin position="301"/>
        <end position="320"/>
    </location>
</feature>
<dbReference type="InterPro" id="IPR003918">
    <property type="entry name" value="NADH_UbQ_OxRdtase"/>
</dbReference>
<gene>
    <name evidence="12" type="primary">nuoM</name>
    <name evidence="12" type="ordered locus">BVAF_483</name>
</gene>
<protein>
    <recommendedName>
        <fullName evidence="3">NADH-quinone oxidoreductase subunit M</fullName>
    </recommendedName>
    <alternativeName>
        <fullName evidence="7">NADH dehydrogenase I subunit M</fullName>
    </alternativeName>
    <alternativeName>
        <fullName evidence="8">NDH-1 subunit M</fullName>
    </alternativeName>
</protein>
<dbReference type="GO" id="GO:0003954">
    <property type="term" value="F:NADH dehydrogenase activity"/>
    <property type="evidence" value="ECO:0007669"/>
    <property type="project" value="TreeGrafter"/>
</dbReference>
<evidence type="ECO:0000259" key="11">
    <source>
        <dbReference type="Pfam" id="PF00361"/>
    </source>
</evidence>
<name>E8Q745_BLOVB</name>
<dbReference type="RefSeq" id="WP_013516794.1">
    <property type="nucleotide sequence ID" value="NC_014909.2"/>
</dbReference>